<sequence>MNLINGCITIRKSISKLNGFIGSTASLKPTLSSNLIINKRGFSTSSSSSDNDISESDESYYETEKTEVDQDDIDLQITGANFIVEKNIKEVTKKISEFYTPQPEKIKLEQFESKNVTPLLKCIYLNNKANQLIGEGRFDDAETILIGGISLYESSNQDSMPLRTSELGITTHQCIGYLLSNLAYVHHVKGLFVDSIKNYTKSLSYLESQEDVPFYGNTLLHLSELFSLLQDNLKAIETCKKAISIFEDTKEYLVDDRIGLALLNLSSYLSIEGKYKEALPHCQKAFTMLEKSLGRNNEMVQGCATNLSKLYQQLDMKEEQSQLDELFENPLESSLKFNFDFKKDLPHIDLSKLKKEWSEQGHQRVFDIEGFYKSSATSKREFESFLEQLESQGVKYGPETSSILKPELESIAYAPDVIRKWKPLTFSLNQDGEIQKNI</sequence>
<dbReference type="SMART" id="SM00028">
    <property type="entry name" value="TPR"/>
    <property type="match status" value="4"/>
</dbReference>
<comment type="caution">
    <text evidence="2">The sequence shown here is derived from an EMBL/GenBank/DDBJ whole genome shotgun (WGS) entry which is preliminary data.</text>
</comment>
<evidence type="ECO:0000313" key="3">
    <source>
        <dbReference type="Proteomes" id="UP001344447"/>
    </source>
</evidence>
<dbReference type="Pfam" id="PF13374">
    <property type="entry name" value="TPR_10"/>
    <property type="match status" value="1"/>
</dbReference>
<protein>
    <submittedName>
        <fullName evidence="2">Uncharacterized protein</fullName>
    </submittedName>
</protein>
<dbReference type="SUPFAM" id="SSF48452">
    <property type="entry name" value="TPR-like"/>
    <property type="match status" value="1"/>
</dbReference>
<dbReference type="Proteomes" id="UP001344447">
    <property type="component" value="Unassembled WGS sequence"/>
</dbReference>
<keyword evidence="3" id="KW-1185">Reference proteome</keyword>
<feature type="compositionally biased region" description="Acidic residues" evidence="1">
    <location>
        <begin position="52"/>
        <end position="61"/>
    </location>
</feature>
<dbReference type="InterPro" id="IPR011990">
    <property type="entry name" value="TPR-like_helical_dom_sf"/>
</dbReference>
<name>A0AAN7TNF3_9MYCE</name>
<feature type="region of interest" description="Disordered" evidence="1">
    <location>
        <begin position="43"/>
        <end position="65"/>
    </location>
</feature>
<dbReference type="Gene3D" id="1.25.40.10">
    <property type="entry name" value="Tetratricopeptide repeat domain"/>
    <property type="match status" value="1"/>
</dbReference>
<organism evidence="2 3">
    <name type="scientific">Dictyostelium firmibasis</name>
    <dbReference type="NCBI Taxonomy" id="79012"/>
    <lineage>
        <taxon>Eukaryota</taxon>
        <taxon>Amoebozoa</taxon>
        <taxon>Evosea</taxon>
        <taxon>Eumycetozoa</taxon>
        <taxon>Dictyostelia</taxon>
        <taxon>Dictyosteliales</taxon>
        <taxon>Dictyosteliaceae</taxon>
        <taxon>Dictyostelium</taxon>
    </lineage>
</organism>
<accession>A0AAN7TNF3</accession>
<evidence type="ECO:0000313" key="2">
    <source>
        <dbReference type="EMBL" id="KAK5576134.1"/>
    </source>
</evidence>
<dbReference type="EMBL" id="JAVFKY010000005">
    <property type="protein sequence ID" value="KAK5576134.1"/>
    <property type="molecule type" value="Genomic_DNA"/>
</dbReference>
<gene>
    <name evidence="2" type="ORF">RB653_007275</name>
</gene>
<proteinExistence type="predicted"/>
<reference evidence="2 3" key="1">
    <citation type="submission" date="2023-11" db="EMBL/GenBank/DDBJ databases">
        <title>Dfirmibasis_genome.</title>
        <authorList>
            <person name="Edelbroek B."/>
            <person name="Kjellin J."/>
            <person name="Jerlstrom-Hultqvist J."/>
            <person name="Soderbom F."/>
        </authorList>
    </citation>
    <scope>NUCLEOTIDE SEQUENCE [LARGE SCALE GENOMIC DNA]</scope>
    <source>
        <strain evidence="2 3">TNS-C-14</strain>
    </source>
</reference>
<dbReference type="AlphaFoldDB" id="A0AAN7TNF3"/>
<evidence type="ECO:0000256" key="1">
    <source>
        <dbReference type="SAM" id="MobiDB-lite"/>
    </source>
</evidence>
<dbReference type="InterPro" id="IPR019734">
    <property type="entry name" value="TPR_rpt"/>
</dbReference>